<dbReference type="PANTHER" id="PTHR20905">
    <property type="entry name" value="N-ACETYLTRANSFERASE-RELATED"/>
    <property type="match status" value="1"/>
</dbReference>
<feature type="domain" description="N-acetyltransferase" evidence="1">
    <location>
        <begin position="97"/>
        <end position="150"/>
    </location>
</feature>
<dbReference type="EMBL" id="KQ459590">
    <property type="protein sequence ID" value="KPI97266.1"/>
    <property type="molecule type" value="Genomic_DNA"/>
</dbReference>
<accession>A0A194PV39</accession>
<dbReference type="Proteomes" id="UP000053268">
    <property type="component" value="Unassembled WGS sequence"/>
</dbReference>
<dbReference type="InterPro" id="IPR000182">
    <property type="entry name" value="GNAT_dom"/>
</dbReference>
<dbReference type="SUPFAM" id="SSF55729">
    <property type="entry name" value="Acyl-CoA N-acyltransferases (Nat)"/>
    <property type="match status" value="1"/>
</dbReference>
<dbReference type="Pfam" id="PF00583">
    <property type="entry name" value="Acetyltransf_1"/>
    <property type="match status" value="1"/>
</dbReference>
<dbReference type="Gene3D" id="3.40.630.30">
    <property type="match status" value="1"/>
</dbReference>
<gene>
    <name evidence="2" type="ORF">RR46_09173</name>
</gene>
<reference evidence="2 3" key="1">
    <citation type="journal article" date="2015" name="Nat. Commun.">
        <title>Outbred genome sequencing and CRISPR/Cas9 gene editing in butterflies.</title>
        <authorList>
            <person name="Li X."/>
            <person name="Fan D."/>
            <person name="Zhang W."/>
            <person name="Liu G."/>
            <person name="Zhang L."/>
            <person name="Zhao L."/>
            <person name="Fang X."/>
            <person name="Chen L."/>
            <person name="Dong Y."/>
            <person name="Chen Y."/>
            <person name="Ding Y."/>
            <person name="Zhao R."/>
            <person name="Feng M."/>
            <person name="Zhu Y."/>
            <person name="Feng Y."/>
            <person name="Jiang X."/>
            <person name="Zhu D."/>
            <person name="Xiang H."/>
            <person name="Feng X."/>
            <person name="Li S."/>
            <person name="Wang J."/>
            <person name="Zhang G."/>
            <person name="Kronforst M.R."/>
            <person name="Wang W."/>
        </authorList>
    </citation>
    <scope>NUCLEOTIDE SEQUENCE [LARGE SCALE GENOMIC DNA]</scope>
    <source>
        <strain evidence="2">Ya'a_city_454_Px</strain>
        <tissue evidence="2">Whole body</tissue>
    </source>
</reference>
<evidence type="ECO:0000313" key="2">
    <source>
        <dbReference type="EMBL" id="KPI97266.1"/>
    </source>
</evidence>
<dbReference type="GO" id="GO:0008080">
    <property type="term" value="F:N-acetyltransferase activity"/>
    <property type="evidence" value="ECO:0007669"/>
    <property type="project" value="TreeGrafter"/>
</dbReference>
<dbReference type="AlphaFoldDB" id="A0A194PV39"/>
<sequence length="220" mass="25873">MAVEVLKKHYLNEHVLVRARGMNLSNDRAIEEYLISLLRQGNSLFAKTEDEQVAGICVSYASSPLDPKNLRNYAFYRQDPNTKDFLYFTAKLQETPNLWDLFKERKVYEVRMVTVKPEYRRQGLAVMLVQKSMAHAFDQGYKVVRMDCINPYDYKVAERCMMSCFTRFPLHKLRGANAPFIKKSSDHNCYVRVYVEARIQGDKPDRVRLKQRHDFDSLIE</sequence>
<keyword evidence="3" id="KW-1185">Reference proteome</keyword>
<protein>
    <recommendedName>
        <fullName evidence="1">N-acetyltransferase domain-containing protein</fullName>
    </recommendedName>
</protein>
<name>A0A194PV39_PAPXU</name>
<dbReference type="InterPro" id="IPR016181">
    <property type="entry name" value="Acyl_CoA_acyltransferase"/>
</dbReference>
<evidence type="ECO:0000313" key="3">
    <source>
        <dbReference type="Proteomes" id="UP000053268"/>
    </source>
</evidence>
<organism evidence="2 3">
    <name type="scientific">Papilio xuthus</name>
    <name type="common">Asian swallowtail butterfly</name>
    <dbReference type="NCBI Taxonomy" id="66420"/>
    <lineage>
        <taxon>Eukaryota</taxon>
        <taxon>Metazoa</taxon>
        <taxon>Ecdysozoa</taxon>
        <taxon>Arthropoda</taxon>
        <taxon>Hexapoda</taxon>
        <taxon>Insecta</taxon>
        <taxon>Pterygota</taxon>
        <taxon>Neoptera</taxon>
        <taxon>Endopterygota</taxon>
        <taxon>Lepidoptera</taxon>
        <taxon>Glossata</taxon>
        <taxon>Ditrysia</taxon>
        <taxon>Papilionoidea</taxon>
        <taxon>Papilionidae</taxon>
        <taxon>Papilioninae</taxon>
        <taxon>Papilio</taxon>
    </lineage>
</organism>
<evidence type="ECO:0000259" key="1">
    <source>
        <dbReference type="Pfam" id="PF00583"/>
    </source>
</evidence>
<dbReference type="CDD" id="cd04301">
    <property type="entry name" value="NAT_SF"/>
    <property type="match status" value="1"/>
</dbReference>
<dbReference type="PANTHER" id="PTHR20905:SF1">
    <property type="entry name" value="AT07410P-RELATED"/>
    <property type="match status" value="1"/>
</dbReference>
<proteinExistence type="predicted"/>
<dbReference type="STRING" id="66420.A0A194PV39"/>